<evidence type="ECO:0000313" key="2">
    <source>
        <dbReference type="Proteomes" id="UP000019763"/>
    </source>
</evidence>
<gene>
    <name evidence="1" type="ORF">GNI_175780</name>
</gene>
<dbReference type="Proteomes" id="UP000019763">
    <property type="component" value="Unassembled WGS sequence"/>
</dbReference>
<dbReference type="EMBL" id="AFNH02001323">
    <property type="protein sequence ID" value="EZG43361.1"/>
    <property type="molecule type" value="Genomic_DNA"/>
</dbReference>
<accession>A0A023AXA3</accession>
<comment type="caution">
    <text evidence="1">The sequence shown here is derived from an EMBL/GenBank/DDBJ whole genome shotgun (WGS) entry which is preliminary data.</text>
</comment>
<evidence type="ECO:0000313" key="1">
    <source>
        <dbReference type="EMBL" id="EZG43361.1"/>
    </source>
</evidence>
<organism evidence="1 2">
    <name type="scientific">Gregarina niphandrodes</name>
    <name type="common">Septate eugregarine</name>
    <dbReference type="NCBI Taxonomy" id="110365"/>
    <lineage>
        <taxon>Eukaryota</taxon>
        <taxon>Sar</taxon>
        <taxon>Alveolata</taxon>
        <taxon>Apicomplexa</taxon>
        <taxon>Conoidasida</taxon>
        <taxon>Gregarinasina</taxon>
        <taxon>Eugregarinorida</taxon>
        <taxon>Gregarinidae</taxon>
        <taxon>Gregarina</taxon>
    </lineage>
</organism>
<name>A0A023AXA3_GRENI</name>
<keyword evidence="2" id="KW-1185">Reference proteome</keyword>
<protein>
    <submittedName>
        <fullName evidence="1">Uncharacterized protein</fullName>
    </submittedName>
</protein>
<dbReference type="RefSeq" id="XP_011134662.1">
    <property type="nucleotide sequence ID" value="XM_011136360.1"/>
</dbReference>
<sequence length="265" mass="29785">MRALVSVQLRREPAVWELFAVVVKGGPELGGNSEFDVHSEFGVHSELPSSSGHPREERATMEERLELPEEAHVSLRSYKWKVCLVARELWRRFFPLVKGGEGGSNVYVELKEDLNSERDVFNYQDVNQHEYHGGRKKGGPARVRLCDRLVLKVGATALGLTLVGFVIKDVWTPSESSPPRLVYYNTNHCTQFGNRTGNFTFTQQVMEDVCHGGSGGLVCARQNKTGKYVGCHVFENRHAMLRLWDNLLKQSDTIGCDKPTATSLH</sequence>
<proteinExistence type="predicted"/>
<reference evidence="1" key="1">
    <citation type="submission" date="2013-12" db="EMBL/GenBank/DDBJ databases">
        <authorList>
            <person name="Omoto C.K."/>
            <person name="Sibley D."/>
            <person name="Venepally P."/>
            <person name="Hadjithomas M."/>
            <person name="Karamycheva S."/>
            <person name="Brunk B."/>
            <person name="Roos D."/>
            <person name="Caler E."/>
            <person name="Lorenzi H."/>
        </authorList>
    </citation>
    <scope>NUCLEOTIDE SEQUENCE</scope>
</reference>
<dbReference type="VEuPathDB" id="CryptoDB:GNI_175780"/>
<dbReference type="AlphaFoldDB" id="A0A023AXA3"/>
<dbReference type="GeneID" id="22915952"/>